<gene>
    <name evidence="1" type="ORF">BTO18_12960</name>
</gene>
<proteinExistence type="predicted"/>
<sequence>MGKLNLKNLLILIASVFLFISCDEKDDAIISEDESVIINNDLYKETLTNNYTITDVKLNENTLTIKISSSGCDGNSWKALLVDANEILESNPVQRNIKLSFNNKEACLAVFEKEFTFDISILKKGFSEVNLNLEGWNSQINYK</sequence>
<keyword evidence="2" id="KW-1185">Reference proteome</keyword>
<dbReference type="OrthoDB" id="1493159at2"/>
<comment type="caution">
    <text evidence="1">The sequence shown here is derived from an EMBL/GenBank/DDBJ whole genome shotgun (WGS) entry which is preliminary data.</text>
</comment>
<organism evidence="1 2">
    <name type="scientific">Polaribacter porphyrae</name>
    <dbReference type="NCBI Taxonomy" id="1137780"/>
    <lineage>
        <taxon>Bacteria</taxon>
        <taxon>Pseudomonadati</taxon>
        <taxon>Bacteroidota</taxon>
        <taxon>Flavobacteriia</taxon>
        <taxon>Flavobacteriales</taxon>
        <taxon>Flavobacteriaceae</taxon>
    </lineage>
</organism>
<name>A0A2S7WQX2_9FLAO</name>
<dbReference type="Proteomes" id="UP000238882">
    <property type="component" value="Unassembled WGS sequence"/>
</dbReference>
<evidence type="ECO:0000313" key="1">
    <source>
        <dbReference type="EMBL" id="PQJ80025.1"/>
    </source>
</evidence>
<evidence type="ECO:0000313" key="2">
    <source>
        <dbReference type="Proteomes" id="UP000238882"/>
    </source>
</evidence>
<dbReference type="RefSeq" id="WP_105016622.1">
    <property type="nucleotide sequence ID" value="NZ_MSCN01000001.1"/>
</dbReference>
<reference evidence="1 2" key="1">
    <citation type="submission" date="2016-12" db="EMBL/GenBank/DDBJ databases">
        <title>Trade-off between light-utilization and light-protection in marine flavobacteria.</title>
        <authorList>
            <person name="Kumagai Y."/>
            <person name="Yoshizawa S."/>
            <person name="Kogure K."/>
            <person name="Iwasaki W."/>
        </authorList>
    </citation>
    <scope>NUCLEOTIDE SEQUENCE [LARGE SCALE GENOMIC DNA]</scope>
    <source>
        <strain evidence="1 2">NBRC 108759</strain>
    </source>
</reference>
<dbReference type="AlphaFoldDB" id="A0A2S7WQX2"/>
<accession>A0A2S7WQX2</accession>
<dbReference type="PROSITE" id="PS51257">
    <property type="entry name" value="PROKAR_LIPOPROTEIN"/>
    <property type="match status" value="1"/>
</dbReference>
<protein>
    <submittedName>
        <fullName evidence="1">Uncharacterized protein</fullName>
    </submittedName>
</protein>
<dbReference type="EMBL" id="MSCN01000001">
    <property type="protein sequence ID" value="PQJ80025.1"/>
    <property type="molecule type" value="Genomic_DNA"/>
</dbReference>